<dbReference type="EMBL" id="BAEQ01000065">
    <property type="protein sequence ID" value="GAC30682.1"/>
    <property type="molecule type" value="Genomic_DNA"/>
</dbReference>
<dbReference type="InterPro" id="IPR005262">
    <property type="entry name" value="MJ1255-like"/>
</dbReference>
<sequence length="366" mass="41545">MKILYGVQGTGNGHISRARLMADAFSRRNDVEVDYLFSGRDTDAYFDMDIFAHYQSKRGLSFVTESGTVHRFKTVKNAKLVEFMRDVRKLDLGSYDLVLNDFEPISAWAAKNQHIPSLSISHQAAFTCAVPTEAQSIIDKWLTRHFAPTQYALGVHWYHFNQAIIPPFVPAGLCQSASTSPKRQNLTDFTLVYLPFEEPLQIQQVLQPLSEHRFYCYHPDVQYPFIEQNIHWFPPSKSGFHGALSACTKVIANGGFELASECLSLGKAILMKPLNGQFEQYSNAFMLRQLGISDTLFSLNTDDIEEWLDNHHATKINFPSNADCFIDWIVAGNWSDTETICQQLWQQVEFPDEVSKKLSNVSAISI</sequence>
<comment type="caution">
    <text evidence="1">The sequence shown here is derived from an EMBL/GenBank/DDBJ whole genome shotgun (WGS) entry which is preliminary data.</text>
</comment>
<dbReference type="GO" id="GO:0016740">
    <property type="term" value="F:transferase activity"/>
    <property type="evidence" value="ECO:0007669"/>
    <property type="project" value="UniProtKB-KW"/>
</dbReference>
<dbReference type="Pfam" id="PF13528">
    <property type="entry name" value="Glyco_trans_1_3"/>
    <property type="match status" value="1"/>
</dbReference>
<dbReference type="SUPFAM" id="SSF53756">
    <property type="entry name" value="UDP-Glycosyltransferase/glycogen phosphorylase"/>
    <property type="match status" value="1"/>
</dbReference>
<gene>
    <name evidence="1" type="ORF">GPAL_3842</name>
</gene>
<dbReference type="OrthoDB" id="9793805at2"/>
<dbReference type="STRING" id="1121922.GCA_000428905_03370"/>
<keyword evidence="1" id="KW-0808">Transferase</keyword>
<keyword evidence="2" id="KW-1185">Reference proteome</keyword>
<dbReference type="NCBIfam" id="TIGR00661">
    <property type="entry name" value="MJ1255"/>
    <property type="match status" value="1"/>
</dbReference>
<accession>K6ZK04</accession>
<protein>
    <submittedName>
        <fullName evidence="1">Glycosyl transferase</fullName>
    </submittedName>
</protein>
<organism evidence="1 2">
    <name type="scientific">Brumicola pallidula DSM 14239 = ACAM 615</name>
    <dbReference type="NCBI Taxonomy" id="1121922"/>
    <lineage>
        <taxon>Bacteria</taxon>
        <taxon>Pseudomonadati</taxon>
        <taxon>Pseudomonadota</taxon>
        <taxon>Gammaproteobacteria</taxon>
        <taxon>Alteromonadales</taxon>
        <taxon>Alteromonadaceae</taxon>
        <taxon>Brumicola</taxon>
    </lineage>
</organism>
<name>K6ZK04_9ALTE</name>
<evidence type="ECO:0000313" key="2">
    <source>
        <dbReference type="Proteomes" id="UP000006251"/>
    </source>
</evidence>
<reference evidence="2" key="1">
    <citation type="journal article" date="2014" name="Environ. Microbiol.">
        <title>Comparative genomics of the marine bacterial genus Glaciecola reveals the high degree of genomic diversity and genomic characteristic for cold adaptation.</title>
        <authorList>
            <person name="Qin Q.L."/>
            <person name="Xie B.B."/>
            <person name="Yu Y."/>
            <person name="Shu Y.L."/>
            <person name="Rong J.C."/>
            <person name="Zhang Y.J."/>
            <person name="Zhao D.L."/>
            <person name="Chen X.L."/>
            <person name="Zhang X.Y."/>
            <person name="Chen B."/>
            <person name="Zhou B.C."/>
            <person name="Zhang Y.Z."/>
        </authorList>
    </citation>
    <scope>NUCLEOTIDE SEQUENCE [LARGE SCALE GENOMIC DNA]</scope>
    <source>
        <strain evidence="2">ACAM 615</strain>
    </source>
</reference>
<dbReference type="RefSeq" id="WP_006015188.1">
    <property type="nucleotide sequence ID" value="NZ_BAEQ01000065.1"/>
</dbReference>
<dbReference type="Proteomes" id="UP000006251">
    <property type="component" value="Unassembled WGS sequence"/>
</dbReference>
<proteinExistence type="predicted"/>
<dbReference type="AlphaFoldDB" id="K6ZK04"/>
<evidence type="ECO:0000313" key="1">
    <source>
        <dbReference type="EMBL" id="GAC30682.1"/>
    </source>
</evidence>